<feature type="region of interest" description="Disordered" evidence="1">
    <location>
        <begin position="327"/>
        <end position="351"/>
    </location>
</feature>
<accession>A0ABP1DL02</accession>
<feature type="compositionally biased region" description="Basic and acidic residues" evidence="1">
    <location>
        <begin position="286"/>
        <end position="295"/>
    </location>
</feature>
<proteinExistence type="predicted"/>
<feature type="compositionally biased region" description="Basic residues" evidence="1">
    <location>
        <begin position="337"/>
        <end position="351"/>
    </location>
</feature>
<name>A0ABP1DL02_9APHY</name>
<protein>
    <submittedName>
        <fullName evidence="2">Uncharacterized protein</fullName>
    </submittedName>
</protein>
<evidence type="ECO:0000256" key="1">
    <source>
        <dbReference type="SAM" id="MobiDB-lite"/>
    </source>
</evidence>
<reference evidence="3" key="1">
    <citation type="submission" date="2024-04" db="EMBL/GenBank/DDBJ databases">
        <authorList>
            <person name="Shaw F."/>
            <person name="Minotto A."/>
        </authorList>
    </citation>
    <scope>NUCLEOTIDE SEQUENCE [LARGE SCALE GENOMIC DNA]</scope>
</reference>
<dbReference type="InterPro" id="IPR028018">
    <property type="entry name" value="DUF4646"/>
</dbReference>
<feature type="compositionally biased region" description="Basic and acidic residues" evidence="1">
    <location>
        <begin position="327"/>
        <end position="336"/>
    </location>
</feature>
<organism evidence="2 3">
    <name type="scientific">Somion occarium</name>
    <dbReference type="NCBI Taxonomy" id="3059160"/>
    <lineage>
        <taxon>Eukaryota</taxon>
        <taxon>Fungi</taxon>
        <taxon>Dikarya</taxon>
        <taxon>Basidiomycota</taxon>
        <taxon>Agaricomycotina</taxon>
        <taxon>Agaricomycetes</taxon>
        <taxon>Polyporales</taxon>
        <taxon>Cerrenaceae</taxon>
        <taxon>Somion</taxon>
    </lineage>
</organism>
<feature type="region of interest" description="Disordered" evidence="1">
    <location>
        <begin position="285"/>
        <end position="305"/>
    </location>
</feature>
<dbReference type="Pfam" id="PF15496">
    <property type="entry name" value="DUF4646"/>
    <property type="match status" value="1"/>
</dbReference>
<dbReference type="Proteomes" id="UP001497453">
    <property type="component" value="Chromosome 5"/>
</dbReference>
<evidence type="ECO:0000313" key="2">
    <source>
        <dbReference type="EMBL" id="CAL1708528.1"/>
    </source>
</evidence>
<dbReference type="EMBL" id="OZ037948">
    <property type="protein sequence ID" value="CAL1708528.1"/>
    <property type="molecule type" value="Genomic_DNA"/>
</dbReference>
<keyword evidence="3" id="KW-1185">Reference proteome</keyword>
<evidence type="ECO:0000313" key="3">
    <source>
        <dbReference type="Proteomes" id="UP001497453"/>
    </source>
</evidence>
<gene>
    <name evidence="2" type="ORF">GFSPODELE1_LOCUS6885</name>
</gene>
<sequence length="384" mass="43606">MVSNNTTDEHQYHLEASVDTAARPPPPAYNASEGYRGKFPVFVKTQPGVSTVSYNLHRSYVESGRLRVINPEEYVTPLGYSGPYVVEGNDGTSQTSLPGTHSLDLVRPSIGGEMQWGSASMQTNLSSSLFPTHDLMDLTNSKVLRQAIPTDNLRRYNECFEAFAVISHTSSLEGGFPNKKPPSTTNPHPFTVHDVTKENWEHFLQEIQDVSEDTTGDKVINGIVDTMGHLLIPGLDAQIYCKRSSPIGYVINRWNQEFFHPRMMEVVLAHGNVCCTGPLNAVPADRTMDSKHGPDSPDGYISEEEKAPSIRDRVVFHEYRTSRRSFREDVRSENRRRERRSARRGLKQQLKKQWHDRREVWRDPGRLDDDKWRLVVAYKPAVLE</sequence>